<dbReference type="PROSITE" id="PS50234">
    <property type="entry name" value="VWFA"/>
    <property type="match status" value="1"/>
</dbReference>
<evidence type="ECO:0000313" key="2">
    <source>
        <dbReference type="EMBL" id="CUJ91258.1"/>
    </source>
</evidence>
<reference evidence="3" key="1">
    <citation type="submission" date="2015-09" db="EMBL/GenBank/DDBJ databases">
        <authorList>
            <person name="Rodrigo-Torres L."/>
            <person name="Arahal D.R."/>
        </authorList>
    </citation>
    <scope>NUCLEOTIDE SEQUENCE [LARGE SCALE GENOMIC DNA]</scope>
    <source>
        <strain evidence="3">CECT 5091</strain>
    </source>
</reference>
<dbReference type="InterPro" id="IPR002035">
    <property type="entry name" value="VWF_A"/>
</dbReference>
<evidence type="ECO:0000313" key="3">
    <source>
        <dbReference type="Proteomes" id="UP000051260"/>
    </source>
</evidence>
<dbReference type="AlphaFoldDB" id="A0A0P1I5I9"/>
<organism evidence="2 3">
    <name type="scientific">Ruegeria denitrificans</name>
    <dbReference type="NCBI Taxonomy" id="1715692"/>
    <lineage>
        <taxon>Bacteria</taxon>
        <taxon>Pseudomonadati</taxon>
        <taxon>Pseudomonadota</taxon>
        <taxon>Alphaproteobacteria</taxon>
        <taxon>Rhodobacterales</taxon>
        <taxon>Roseobacteraceae</taxon>
        <taxon>Ruegeria</taxon>
    </lineage>
</organism>
<sequence length="559" mass="62096">MKKRIFQSGLKKSEKMAPATRHFAKDEDGAVFTLFVIIGLFMMFATTGMGVDIMKFERERASMQATLDRAVLAAANLDQVEIPAKVVAEEYIQKSGLSDINYEIQVFEGIGSRRVVATSDKIVTTNFMKWVGIDTLTAAVTSTAEESVGSVEISLVLDMSGSMGRASATPGKTKMEVLQEAAKNFVTTMYEKENPDKISISIIPYATQVNAGADILDKFTNVTAEHAYSHCLNFRGSDFQTAVLDPDASFQRTAHFDRYRTNGTQWEAPRFLTCATRAGSEITAHTNDIDKLHEQIDDLTAQGNTSIDIGVKWGMALLDPEFRGIIGQLSREGVSPGAIETIVPQTFGDRPKNYEDDVEKILIVFTDGENTSQYRLDDDLRDGNSDVWFNTEYTVDGEQVGEYSVRVSDPDESPWFYWTRQDTFRNHPYGYQEPGEANRLTYPELFNRTSLRWNAENNYDWQNNNINNWYWNAYNSVGSSTKNTRTSNICAEAKKKGVVVYGIAFEAPAVGVTTIEDCASSAGKVYAVNSDGSLGSTNLSLDQVFESIAASIKQLKLTQ</sequence>
<name>A0A0P1I5I9_9RHOB</name>
<dbReference type="InterPro" id="IPR028087">
    <property type="entry name" value="Tad_N"/>
</dbReference>
<proteinExistence type="predicted"/>
<dbReference type="Proteomes" id="UP000051260">
    <property type="component" value="Unassembled WGS sequence"/>
</dbReference>
<keyword evidence="3" id="KW-1185">Reference proteome</keyword>
<accession>A0A0P1I5I9</accession>
<feature type="domain" description="VWFA" evidence="1">
    <location>
        <begin position="152"/>
        <end position="387"/>
    </location>
</feature>
<dbReference type="RefSeq" id="WP_058280845.1">
    <property type="nucleotide sequence ID" value="NZ_CYUD01000003.1"/>
</dbReference>
<protein>
    <submittedName>
        <fullName evidence="2">Flp pilus assembly protein TadG</fullName>
    </submittedName>
</protein>
<dbReference type="Pfam" id="PF13400">
    <property type="entry name" value="Tad"/>
    <property type="match status" value="1"/>
</dbReference>
<gene>
    <name evidence="2" type="ORF">RUE5091_01076</name>
</gene>
<dbReference type="SUPFAM" id="SSF53300">
    <property type="entry name" value="vWA-like"/>
    <property type="match status" value="1"/>
</dbReference>
<dbReference type="Gene3D" id="3.40.50.410">
    <property type="entry name" value="von Willebrand factor, type A domain"/>
    <property type="match status" value="1"/>
</dbReference>
<evidence type="ECO:0000259" key="1">
    <source>
        <dbReference type="PROSITE" id="PS50234"/>
    </source>
</evidence>
<dbReference type="EMBL" id="CYUD01000003">
    <property type="protein sequence ID" value="CUJ91258.1"/>
    <property type="molecule type" value="Genomic_DNA"/>
</dbReference>
<dbReference type="STRING" id="1715692.RUE5091_01076"/>
<dbReference type="OrthoDB" id="7522752at2"/>
<dbReference type="InterPro" id="IPR036465">
    <property type="entry name" value="vWFA_dom_sf"/>
</dbReference>